<reference evidence="3" key="1">
    <citation type="journal article" date="2020" name="Stud. Mycol.">
        <title>101 Dothideomycetes genomes: a test case for predicting lifestyles and emergence of pathogens.</title>
        <authorList>
            <person name="Haridas S."/>
            <person name="Albert R."/>
            <person name="Binder M."/>
            <person name="Bloem J."/>
            <person name="Labutti K."/>
            <person name="Salamov A."/>
            <person name="Andreopoulos B."/>
            <person name="Baker S."/>
            <person name="Barry K."/>
            <person name="Bills G."/>
            <person name="Bluhm B."/>
            <person name="Cannon C."/>
            <person name="Castanera R."/>
            <person name="Culley D."/>
            <person name="Daum C."/>
            <person name="Ezra D."/>
            <person name="Gonzalez J."/>
            <person name="Henrissat B."/>
            <person name="Kuo A."/>
            <person name="Liang C."/>
            <person name="Lipzen A."/>
            <person name="Lutzoni F."/>
            <person name="Magnuson J."/>
            <person name="Mondo S."/>
            <person name="Nolan M."/>
            <person name="Ohm R."/>
            <person name="Pangilinan J."/>
            <person name="Park H.-J."/>
            <person name="Ramirez L."/>
            <person name="Alfaro M."/>
            <person name="Sun H."/>
            <person name="Tritt A."/>
            <person name="Yoshinaga Y."/>
            <person name="Zwiers L.-H."/>
            <person name="Turgeon B."/>
            <person name="Goodwin S."/>
            <person name="Spatafora J."/>
            <person name="Crous P."/>
            <person name="Grigoriev I."/>
        </authorList>
    </citation>
    <scope>NUCLEOTIDE SEQUENCE</scope>
    <source>
        <strain evidence="3">CBS 122368</strain>
    </source>
</reference>
<evidence type="ECO:0000256" key="1">
    <source>
        <dbReference type="SAM" id="MobiDB-lite"/>
    </source>
</evidence>
<dbReference type="PANTHER" id="PTHR46411:SF3">
    <property type="entry name" value="AAA+ ATPASE DOMAIN-CONTAINING PROTEIN"/>
    <property type="match status" value="1"/>
</dbReference>
<gene>
    <name evidence="3" type="ORF">BU26DRAFT_506680</name>
</gene>
<dbReference type="InterPro" id="IPR056599">
    <property type="entry name" value="AAA_lid_fung"/>
</dbReference>
<feature type="domain" description="AAA+ ATPase" evidence="2">
    <location>
        <begin position="423"/>
        <end position="588"/>
    </location>
</feature>
<feature type="region of interest" description="Disordered" evidence="1">
    <location>
        <begin position="787"/>
        <end position="860"/>
    </location>
</feature>
<dbReference type="Pfam" id="PF23232">
    <property type="entry name" value="AAA_lid_13"/>
    <property type="match status" value="1"/>
</dbReference>
<dbReference type="Pfam" id="PF22942">
    <property type="entry name" value="DUF7025"/>
    <property type="match status" value="1"/>
</dbReference>
<evidence type="ECO:0000313" key="3">
    <source>
        <dbReference type="EMBL" id="KAF2247441.1"/>
    </source>
</evidence>
<keyword evidence="3" id="KW-0378">Hydrolase</keyword>
<feature type="region of interest" description="Disordered" evidence="1">
    <location>
        <begin position="739"/>
        <end position="765"/>
    </location>
</feature>
<dbReference type="InterPro" id="IPR003959">
    <property type="entry name" value="ATPase_AAA_core"/>
</dbReference>
<dbReference type="Gene3D" id="3.40.50.300">
    <property type="entry name" value="P-loop containing nucleotide triphosphate hydrolases"/>
    <property type="match status" value="1"/>
</dbReference>
<keyword evidence="4" id="KW-1185">Reference proteome</keyword>
<feature type="compositionally biased region" description="Basic and acidic residues" evidence="1">
    <location>
        <begin position="811"/>
        <end position="832"/>
    </location>
</feature>
<accession>A0A6A6IAM9</accession>
<dbReference type="InterPro" id="IPR003593">
    <property type="entry name" value="AAA+_ATPase"/>
</dbReference>
<evidence type="ECO:0000313" key="4">
    <source>
        <dbReference type="Proteomes" id="UP000800094"/>
    </source>
</evidence>
<dbReference type="GO" id="GO:0016887">
    <property type="term" value="F:ATP hydrolysis activity"/>
    <property type="evidence" value="ECO:0007669"/>
    <property type="project" value="InterPro"/>
</dbReference>
<evidence type="ECO:0000259" key="2">
    <source>
        <dbReference type="SMART" id="SM00382"/>
    </source>
</evidence>
<dbReference type="OrthoDB" id="10042665at2759"/>
<dbReference type="Pfam" id="PF00004">
    <property type="entry name" value="AAA"/>
    <property type="match status" value="1"/>
</dbReference>
<dbReference type="GeneID" id="54580267"/>
<dbReference type="GO" id="GO:0005524">
    <property type="term" value="F:ATP binding"/>
    <property type="evidence" value="ECO:0007669"/>
    <property type="project" value="InterPro"/>
</dbReference>
<dbReference type="RefSeq" id="XP_033682445.1">
    <property type="nucleotide sequence ID" value="XM_033826937.1"/>
</dbReference>
<dbReference type="InterPro" id="IPR027417">
    <property type="entry name" value="P-loop_NTPase"/>
</dbReference>
<dbReference type="AlphaFoldDB" id="A0A6A6IAM9"/>
<dbReference type="EMBL" id="ML987197">
    <property type="protein sequence ID" value="KAF2247441.1"/>
    <property type="molecule type" value="Genomic_DNA"/>
</dbReference>
<protein>
    <submittedName>
        <fullName evidence="3">P-loop containing nucleoside triphosphate hydrolase protein</fullName>
    </submittedName>
</protein>
<proteinExistence type="predicted"/>
<sequence length="860" mass="98136">MNDVQEVALDFLKSSCERGEYTIQYHRTDAIEYIRINTADVISLLATLVYDKPQGNRWCSVVFQRPFQSLIQLHDAALECLQKVSFPQLETYLEFMNRKIMPRYLELRAGRIGDIYFGDLWCMFHVGELICSYGQEHAQRDIFSEGSYRLWRLTSFRTCRRRDARLDAPAIAHELTCYRLDHDGEKYLAVRRVFRIDPYAGPRDPLSLPVFPLRLLEAHRRLKEDACARGKLFTELLLRRFYYHDAWASNVVGDSSIGHRRPDYIKGEVVIDLAETFHAHPTLKPTWAEGELVEFQSIAVSDDTSFDPPVVTLDPWEDLLAERDRSAIPRPAPTPDYVPSEEDFVLLPRSIPVYSIKERRFVMASPLNLKPIAQTEQIFETLKIPVEHKRIIRSLLSSHFQRRELEARGHKIGSQDMISGKGQGLVILLHGSPGVGKTATAEAVARETKRPLFAITCGDLGYTPDQVEQSLKDIFRFAYLWNCVTLLDEADVFLSQRAKTDLKRNALVSGVPPPIPSIRSSNSRIFNFGPKSRGAVSFAFLAFAQHALFLRTLEYYSGMLFLTTNRPGTLDEAIKSRVHVSLYYPPLGKEETLEIFDLNLSRLEQLEEQRSKASGESPIYIYKKEILEFAEKHFAACGKNGGVGRWNGRQIRNAFQIASSLALYEKQENPGAQAQLRAQHFSTVAAVTSKYDEYRTAVLGKADDELAYERGERFDDAEEDATEPVSARDGKYDWVYSPSARAESKRPPLPHSQSVPLDRYTAQPPVSPCPPVGTLDYCLDVRQQVPHSPMTYRPRTPLTGESPSSRVPQYYDRHQRSHPLEARQMQRNEHVPHYGQRPAEYGRDEYGANVPPPFLDNDEE</sequence>
<organism evidence="3 4">
    <name type="scientific">Trematosphaeria pertusa</name>
    <dbReference type="NCBI Taxonomy" id="390896"/>
    <lineage>
        <taxon>Eukaryota</taxon>
        <taxon>Fungi</taxon>
        <taxon>Dikarya</taxon>
        <taxon>Ascomycota</taxon>
        <taxon>Pezizomycotina</taxon>
        <taxon>Dothideomycetes</taxon>
        <taxon>Pleosporomycetidae</taxon>
        <taxon>Pleosporales</taxon>
        <taxon>Massarineae</taxon>
        <taxon>Trematosphaeriaceae</taxon>
        <taxon>Trematosphaeria</taxon>
    </lineage>
</organism>
<dbReference type="Proteomes" id="UP000800094">
    <property type="component" value="Unassembled WGS sequence"/>
</dbReference>
<dbReference type="SMART" id="SM00382">
    <property type="entry name" value="AAA"/>
    <property type="match status" value="1"/>
</dbReference>
<dbReference type="InterPro" id="IPR054289">
    <property type="entry name" value="DUF7025"/>
</dbReference>
<dbReference type="PANTHER" id="PTHR46411">
    <property type="entry name" value="FAMILY ATPASE, PUTATIVE-RELATED"/>
    <property type="match status" value="1"/>
</dbReference>
<name>A0A6A6IAM9_9PLEO</name>
<dbReference type="SUPFAM" id="SSF52540">
    <property type="entry name" value="P-loop containing nucleoside triphosphate hydrolases"/>
    <property type="match status" value="1"/>
</dbReference>